<feature type="transmembrane region" description="Helical" evidence="8">
    <location>
        <begin position="507"/>
        <end position="529"/>
    </location>
</feature>
<feature type="transmembrane region" description="Helical" evidence="8">
    <location>
        <begin position="464"/>
        <end position="487"/>
    </location>
</feature>
<dbReference type="AlphaFoldDB" id="A0A0G4IFI8"/>
<dbReference type="PhylomeDB" id="A0A0G4IFI8"/>
<keyword evidence="4 8" id="KW-0812">Transmembrane</keyword>
<proteinExistence type="predicted"/>
<dbReference type="PANTHER" id="PTHR23517:SF3">
    <property type="entry name" value="INTEGRAL MEMBRANE TRANSPORT PROTEIN"/>
    <property type="match status" value="1"/>
</dbReference>
<comment type="subcellular location">
    <subcellularLocation>
        <location evidence="1">Cell membrane</location>
        <topology evidence="1">Multi-pass membrane protein</topology>
    </subcellularLocation>
</comment>
<evidence type="ECO:0000256" key="7">
    <source>
        <dbReference type="SAM" id="MobiDB-lite"/>
    </source>
</evidence>
<feature type="transmembrane region" description="Helical" evidence="8">
    <location>
        <begin position="93"/>
        <end position="110"/>
    </location>
</feature>
<dbReference type="InterPro" id="IPR050171">
    <property type="entry name" value="MFS_Transporters"/>
</dbReference>
<dbReference type="VEuPathDB" id="CryptoDB:Cvel_2448"/>
<feature type="transmembrane region" description="Helical" evidence="8">
    <location>
        <begin position="150"/>
        <end position="170"/>
    </location>
</feature>
<reference evidence="9" key="1">
    <citation type="submission" date="2014-11" db="EMBL/GenBank/DDBJ databases">
        <authorList>
            <person name="Otto D Thomas"/>
            <person name="Naeem Raeece"/>
        </authorList>
    </citation>
    <scope>NUCLEOTIDE SEQUENCE</scope>
</reference>
<evidence type="ECO:0000313" key="9">
    <source>
        <dbReference type="EMBL" id="CEM55878.1"/>
    </source>
</evidence>
<evidence type="ECO:0008006" key="10">
    <source>
        <dbReference type="Google" id="ProtNLM"/>
    </source>
</evidence>
<dbReference type="Gene3D" id="1.20.1250.20">
    <property type="entry name" value="MFS general substrate transporter like domains"/>
    <property type="match status" value="2"/>
</dbReference>
<organism evidence="9">
    <name type="scientific">Chromera velia CCMP2878</name>
    <dbReference type="NCBI Taxonomy" id="1169474"/>
    <lineage>
        <taxon>Eukaryota</taxon>
        <taxon>Sar</taxon>
        <taxon>Alveolata</taxon>
        <taxon>Colpodellida</taxon>
        <taxon>Chromeraceae</taxon>
        <taxon>Chromera</taxon>
    </lineage>
</organism>
<evidence type="ECO:0000256" key="5">
    <source>
        <dbReference type="ARBA" id="ARBA00022989"/>
    </source>
</evidence>
<feature type="compositionally biased region" description="Low complexity" evidence="7">
    <location>
        <begin position="274"/>
        <end position="297"/>
    </location>
</feature>
<feature type="transmembrane region" description="Helical" evidence="8">
    <location>
        <begin position="220"/>
        <end position="242"/>
    </location>
</feature>
<feature type="transmembrane region" description="Helical" evidence="8">
    <location>
        <begin position="593"/>
        <end position="614"/>
    </location>
</feature>
<feature type="transmembrane region" description="Helical" evidence="8">
    <location>
        <begin position="26"/>
        <end position="51"/>
    </location>
</feature>
<dbReference type="PANTHER" id="PTHR23517">
    <property type="entry name" value="RESISTANCE PROTEIN MDTM, PUTATIVE-RELATED-RELATED"/>
    <property type="match status" value="1"/>
</dbReference>
<evidence type="ECO:0000256" key="2">
    <source>
        <dbReference type="ARBA" id="ARBA00022448"/>
    </source>
</evidence>
<dbReference type="GO" id="GO:0005886">
    <property type="term" value="C:plasma membrane"/>
    <property type="evidence" value="ECO:0007669"/>
    <property type="project" value="UniProtKB-SubCell"/>
</dbReference>
<keyword evidence="3" id="KW-1003">Cell membrane</keyword>
<keyword evidence="6 8" id="KW-0472">Membrane</keyword>
<keyword evidence="5 8" id="KW-1133">Transmembrane helix</keyword>
<dbReference type="SUPFAM" id="SSF103473">
    <property type="entry name" value="MFS general substrate transporter"/>
    <property type="match status" value="1"/>
</dbReference>
<feature type="compositionally biased region" description="Low complexity" evidence="7">
    <location>
        <begin position="360"/>
        <end position="372"/>
    </location>
</feature>
<gene>
    <name evidence="9" type="ORF">Cvel_2448</name>
</gene>
<feature type="transmembrane region" description="Helical" evidence="8">
    <location>
        <begin position="634"/>
        <end position="653"/>
    </location>
</feature>
<evidence type="ECO:0000256" key="8">
    <source>
        <dbReference type="SAM" id="Phobius"/>
    </source>
</evidence>
<evidence type="ECO:0000256" key="3">
    <source>
        <dbReference type="ARBA" id="ARBA00022475"/>
    </source>
</evidence>
<keyword evidence="2" id="KW-0813">Transport</keyword>
<feature type="transmembrane region" description="Helical" evidence="8">
    <location>
        <begin position="63"/>
        <end position="84"/>
    </location>
</feature>
<feature type="transmembrane region" description="Helical" evidence="8">
    <location>
        <begin position="116"/>
        <end position="138"/>
    </location>
</feature>
<feature type="compositionally biased region" description="Basic and acidic residues" evidence="7">
    <location>
        <begin position="375"/>
        <end position="386"/>
    </location>
</feature>
<feature type="compositionally biased region" description="Basic and acidic residues" evidence="7">
    <location>
        <begin position="350"/>
        <end position="359"/>
    </location>
</feature>
<feature type="region of interest" description="Disordered" evidence="7">
    <location>
        <begin position="259"/>
        <end position="297"/>
    </location>
</feature>
<dbReference type="GO" id="GO:0022857">
    <property type="term" value="F:transmembrane transporter activity"/>
    <property type="evidence" value="ECO:0007669"/>
    <property type="project" value="InterPro"/>
</dbReference>
<feature type="compositionally biased region" description="Acidic residues" evidence="7">
    <location>
        <begin position="312"/>
        <end position="322"/>
    </location>
</feature>
<evidence type="ECO:0000256" key="1">
    <source>
        <dbReference type="ARBA" id="ARBA00004651"/>
    </source>
</evidence>
<evidence type="ECO:0000256" key="4">
    <source>
        <dbReference type="ARBA" id="ARBA00022692"/>
    </source>
</evidence>
<evidence type="ECO:0000256" key="6">
    <source>
        <dbReference type="ARBA" id="ARBA00023136"/>
    </source>
</evidence>
<feature type="region of interest" description="Disordered" evidence="7">
    <location>
        <begin position="311"/>
        <end position="386"/>
    </location>
</feature>
<accession>A0A0G4IFI8</accession>
<dbReference type="InterPro" id="IPR011701">
    <property type="entry name" value="MFS"/>
</dbReference>
<dbReference type="EMBL" id="CDMZ01005920">
    <property type="protein sequence ID" value="CEM55878.1"/>
    <property type="molecule type" value="Genomic_DNA"/>
</dbReference>
<sequence>MEKERMRLGAFMSPALVELLGCPRELFLVFALKFLESYAYFVFSYTLILFLSDEYELTDEEAGWTYGLYGMLTSAYGLVIGALIDRLGVKRSLIFGCSILFLSRLVLTFVTDIRVVSFILFSTLPVGSAMGIPVMQIGIRRFAPPGCQTLAYSLFYVMMNAAAISAAPAIDAFHQFFPSGLDIPLPFPDLFWKLLGYATGVKDPMHRVTGPPRTIHLSSFRLLIGSGALMTLGALLTSVFLVRDVELVEVPASVWEEGEGGTVTGAESSRKRPSPACSDSSVSSKGSRPSPVTSHSHAALSLAALRTSSFECEGETEGDDTCPEVTTMDESVPLLRSTRKGSKSANGSGREGRQGETVRSDSLLPSTSLPSSRQATEEREEKIVRESLSTRENLSFATEKKTDLEGGKLKKRYVLRPRADLSSSKDTLFGLPSFLTGSSPPSSSDKETAKTDQRSSLFGAHRSVLLSASFWRFFLLTVLLLGVRVVFRHLDATFPKYMVRMFGKDVMYGSILALNPLIVVSAVPVLAFTMSHVSPLTMINFGSAISAIAPLALAGGHSIERSILFVVLLSIGEAIWSPRFYEYAVSVAEKGREGTYIALSSAPLFLATLLTGGMSGWMIETFCPEHGGRRRPEMMWLLISAMSILSPILMLFCRGVIEGRAKETAQTNGEFKKETDTDTHAFPAADAAIA</sequence>
<dbReference type="InterPro" id="IPR036259">
    <property type="entry name" value="MFS_trans_sf"/>
</dbReference>
<name>A0A0G4IFI8_9ALVE</name>
<dbReference type="Pfam" id="PF07690">
    <property type="entry name" value="MFS_1"/>
    <property type="match status" value="1"/>
</dbReference>
<protein>
    <recommendedName>
        <fullName evidence="10">Major facilitator superfamily (MFS) profile domain-containing protein</fullName>
    </recommendedName>
</protein>